<dbReference type="EMBL" id="JASMQC010000012">
    <property type="protein sequence ID" value="KAK1941388.1"/>
    <property type="molecule type" value="Genomic_DNA"/>
</dbReference>
<dbReference type="Proteomes" id="UP001259832">
    <property type="component" value="Unassembled WGS sequence"/>
</dbReference>
<keyword evidence="3" id="KW-1185">Reference proteome</keyword>
<accession>A0AAD9GNJ3</accession>
<gene>
    <name evidence="2" type="ORF">P3T76_007254</name>
</gene>
<comment type="caution">
    <text evidence="2">The sequence shown here is derived from an EMBL/GenBank/DDBJ whole genome shotgun (WGS) entry which is preliminary data.</text>
</comment>
<reference evidence="2" key="1">
    <citation type="submission" date="2023-08" db="EMBL/GenBank/DDBJ databases">
        <title>Reference Genome Resource for the Citrus Pathogen Phytophthora citrophthora.</title>
        <authorList>
            <person name="Moller H."/>
            <person name="Coetzee B."/>
            <person name="Rose L.J."/>
            <person name="Van Niekerk J.M."/>
        </authorList>
    </citation>
    <scope>NUCLEOTIDE SEQUENCE</scope>
    <source>
        <strain evidence="2">STE-U-9442</strain>
    </source>
</reference>
<protein>
    <submittedName>
        <fullName evidence="2">Uncharacterized protein</fullName>
    </submittedName>
</protein>
<organism evidence="2 3">
    <name type="scientific">Phytophthora citrophthora</name>
    <dbReference type="NCBI Taxonomy" id="4793"/>
    <lineage>
        <taxon>Eukaryota</taxon>
        <taxon>Sar</taxon>
        <taxon>Stramenopiles</taxon>
        <taxon>Oomycota</taxon>
        <taxon>Peronosporomycetes</taxon>
        <taxon>Peronosporales</taxon>
        <taxon>Peronosporaceae</taxon>
        <taxon>Phytophthora</taxon>
    </lineage>
</organism>
<feature type="coiled-coil region" evidence="1">
    <location>
        <begin position="32"/>
        <end position="59"/>
    </location>
</feature>
<evidence type="ECO:0000256" key="1">
    <source>
        <dbReference type="SAM" id="Coils"/>
    </source>
</evidence>
<keyword evidence="1" id="KW-0175">Coiled coil</keyword>
<sequence length="371" mass="43043">MWMNLDPTLMLAFEDLRKLQKEQHRSTMVIFRKKKKERLRNQQKDCRRLEREIQLFVKAARVEASCNTVRSSESTTANTVTKLQKSVVRENRALRDEIKRREIFELAVRNPNQAEIDAETLALFPVDFQSGYREYFEGGAPSFHFYPFTKAEFDTGMEHFEDELTKGSQSVAMVGNVFGWDVYRAPLETNSSSILQRVQLTKHLSCPLDVLLRESFEKEECLCPMVITPVGFSLYQRHTASTEVLQEFDQNMCVSVCSIPGPDKHLRFLYFFRQTESTLPDGRRRIEFSITAADSTLNRYSRDADTSRNVEWATEGGIHMSLTEVNETSVDAVCSRWAECKTKLHADYMMVQWTQFASLWEQTVASQRLLF</sequence>
<evidence type="ECO:0000313" key="2">
    <source>
        <dbReference type="EMBL" id="KAK1941388.1"/>
    </source>
</evidence>
<evidence type="ECO:0000313" key="3">
    <source>
        <dbReference type="Proteomes" id="UP001259832"/>
    </source>
</evidence>
<dbReference type="AlphaFoldDB" id="A0AAD9GNJ3"/>
<proteinExistence type="predicted"/>
<name>A0AAD9GNJ3_9STRA</name>